<keyword evidence="1" id="KW-0547">Nucleotide-binding</keyword>
<dbReference type="InterPro" id="IPR043129">
    <property type="entry name" value="ATPase_NBD"/>
</dbReference>
<dbReference type="Gene3D" id="3.30.420.40">
    <property type="match status" value="2"/>
</dbReference>
<dbReference type="GO" id="GO:0005524">
    <property type="term" value="F:ATP binding"/>
    <property type="evidence" value="ECO:0007669"/>
    <property type="project" value="UniProtKB-KW"/>
</dbReference>
<evidence type="ECO:0000256" key="1">
    <source>
        <dbReference type="ARBA" id="ARBA00022741"/>
    </source>
</evidence>
<dbReference type="PANTHER" id="PTHR14187">
    <property type="entry name" value="ALPHA KINASE/ELONGATION FACTOR 2 KINASE"/>
    <property type="match status" value="1"/>
</dbReference>
<dbReference type="AlphaFoldDB" id="A0A1L7X424"/>
<dbReference type="Gene3D" id="3.90.640.10">
    <property type="entry name" value="Actin, Chain A, domain 4"/>
    <property type="match status" value="1"/>
</dbReference>
<dbReference type="PANTHER" id="PTHR14187:SF82">
    <property type="entry name" value="FAMILY CHAPERONE, PUTATIVE (AFU_ORTHOLOGUE AFUA_7G08575)-RELATED"/>
    <property type="match status" value="1"/>
</dbReference>
<evidence type="ECO:0000256" key="2">
    <source>
        <dbReference type="ARBA" id="ARBA00022840"/>
    </source>
</evidence>
<proteinExistence type="predicted"/>
<dbReference type="InterPro" id="IPR013126">
    <property type="entry name" value="Hsp_70_fam"/>
</dbReference>
<dbReference type="EMBL" id="FJOG01000014">
    <property type="protein sequence ID" value="CZR59766.1"/>
    <property type="molecule type" value="Genomic_DNA"/>
</dbReference>
<accession>A0A1L7X424</accession>
<dbReference type="STRING" id="576137.A0A1L7X424"/>
<keyword evidence="4" id="KW-1185">Reference proteome</keyword>
<reference evidence="3 4" key="1">
    <citation type="submission" date="2016-03" db="EMBL/GenBank/DDBJ databases">
        <authorList>
            <person name="Ploux O."/>
        </authorList>
    </citation>
    <scope>NUCLEOTIDE SEQUENCE [LARGE SCALE GENOMIC DNA]</scope>
    <source>
        <strain evidence="3 4">UAMH 11012</strain>
    </source>
</reference>
<evidence type="ECO:0000313" key="3">
    <source>
        <dbReference type="EMBL" id="CZR59766.1"/>
    </source>
</evidence>
<dbReference type="CDD" id="cd10170">
    <property type="entry name" value="ASKHA_NBD_HSP70"/>
    <property type="match status" value="1"/>
</dbReference>
<dbReference type="OrthoDB" id="2963168at2759"/>
<dbReference type="GO" id="GO:0140662">
    <property type="term" value="F:ATP-dependent protein folding chaperone"/>
    <property type="evidence" value="ECO:0007669"/>
    <property type="project" value="InterPro"/>
</dbReference>
<organism evidence="3 4">
    <name type="scientific">Phialocephala subalpina</name>
    <dbReference type="NCBI Taxonomy" id="576137"/>
    <lineage>
        <taxon>Eukaryota</taxon>
        <taxon>Fungi</taxon>
        <taxon>Dikarya</taxon>
        <taxon>Ascomycota</taxon>
        <taxon>Pezizomycotina</taxon>
        <taxon>Leotiomycetes</taxon>
        <taxon>Helotiales</taxon>
        <taxon>Mollisiaceae</taxon>
        <taxon>Phialocephala</taxon>
        <taxon>Phialocephala fortinii species complex</taxon>
    </lineage>
</organism>
<dbReference type="SUPFAM" id="SSF53067">
    <property type="entry name" value="Actin-like ATPase domain"/>
    <property type="match status" value="2"/>
</dbReference>
<evidence type="ECO:0000313" key="4">
    <source>
        <dbReference type="Proteomes" id="UP000184330"/>
    </source>
</evidence>
<keyword evidence="2" id="KW-0067">ATP-binding</keyword>
<protein>
    <submittedName>
        <fullName evidence="3">Related to hsp70 protein</fullName>
    </submittedName>
</protein>
<dbReference type="Proteomes" id="UP000184330">
    <property type="component" value="Unassembled WGS sequence"/>
</dbReference>
<name>A0A1L7X424_9HELO</name>
<sequence length="585" mass="64861">MDEALDLATLSLTGQQRKLIVGIDFGSKLGIKSSERSANFRLGTTYSGIAWSETRRPDQQTIANMWPSNLETFEGKTMDKVPTELRYTPEGMEWGFQIPAIVERHKWFKLGLAGGRPISPGQQNSPQSLTTDYLSALHDHLMYTLEQKLGASILRTIPIEYCLTVPAIWSEVAKEKTLETASRAGLNGVGNMLLVSEPEAAATYALHGLDPHGLQIGDSFVLCDAGGGTVDLISYTITQLQPKLEIVEASPGAGGLCGSTFLNRRFAEFLTTKIGQEEGWDAELLAEAMERFDLVIKKQYSPSTSNRDGYTVLVPGLANNERLGIRRGRLLITPAEMRGIFEPVVSEVITLVQGQIDTSDREIRAVLLVGGFGENSYLKERLRAALDRSVEVMQPPNAWTAVVRGAVMMGLGRAQAELAAVGVMSRSARKHYGIELHPEFDPEKHEEIKKYWWAKYRQFHVPTVSWFIKRGEPVQEGNPKKIDFIQDFPVSEGRPATCNMDVFCDEVSPTAPIHPNNNVRVLVTLEANLQSMSNEDLAHTKGTRADGLEYYCMAGYVEATYRSASTQYVLCLLDKRYDTVAAEYV</sequence>
<gene>
    <name evidence="3" type="ORF">PAC_09660</name>
</gene>
<dbReference type="Pfam" id="PF00012">
    <property type="entry name" value="HSP70"/>
    <property type="match status" value="1"/>
</dbReference>